<dbReference type="AlphaFoldDB" id="A0A1F4ZUN3"/>
<dbReference type="PANTHER" id="PTHR10724">
    <property type="entry name" value="30S RIBOSOMAL PROTEIN S1"/>
    <property type="match status" value="1"/>
</dbReference>
<dbReference type="Gene3D" id="2.40.50.140">
    <property type="entry name" value="Nucleic acid-binding proteins"/>
    <property type="match status" value="4"/>
</dbReference>
<evidence type="ECO:0000313" key="6">
    <source>
        <dbReference type="Proteomes" id="UP000176424"/>
    </source>
</evidence>
<dbReference type="PANTHER" id="PTHR10724:SF7">
    <property type="entry name" value="SMALL RIBOSOMAL SUBUNIT PROTEIN BS1C"/>
    <property type="match status" value="1"/>
</dbReference>
<dbReference type="STRING" id="1797263.A2397_04010"/>
<comment type="similarity">
    <text evidence="1">Belongs to the bacterial ribosomal protein bS1 family.</text>
</comment>
<dbReference type="GO" id="GO:0005840">
    <property type="term" value="C:ribosome"/>
    <property type="evidence" value="ECO:0007669"/>
    <property type="project" value="UniProtKB-KW"/>
</dbReference>
<proteinExistence type="inferred from homology"/>
<comment type="caution">
    <text evidence="5">The sequence shown here is derived from an EMBL/GenBank/DDBJ whole genome shotgun (WGS) entry which is preliminary data.</text>
</comment>
<feature type="domain" description="S1 motif" evidence="4">
    <location>
        <begin position="37"/>
        <end position="104"/>
    </location>
</feature>
<reference evidence="5 6" key="1">
    <citation type="journal article" date="2016" name="Nat. Commun.">
        <title>Thousands of microbial genomes shed light on interconnected biogeochemical processes in an aquifer system.</title>
        <authorList>
            <person name="Anantharaman K."/>
            <person name="Brown C.T."/>
            <person name="Hug L.A."/>
            <person name="Sharon I."/>
            <person name="Castelle C.J."/>
            <person name="Probst A.J."/>
            <person name="Thomas B.C."/>
            <person name="Singh A."/>
            <person name="Wilkins M.J."/>
            <person name="Karaoz U."/>
            <person name="Brodie E.L."/>
            <person name="Williams K.H."/>
            <person name="Hubbard S.S."/>
            <person name="Banfield J.F."/>
        </authorList>
    </citation>
    <scope>NUCLEOTIDE SEQUENCE [LARGE SCALE GENOMIC DNA]</scope>
</reference>
<evidence type="ECO:0000256" key="1">
    <source>
        <dbReference type="ARBA" id="ARBA00006767"/>
    </source>
</evidence>
<dbReference type="CDD" id="cd04465">
    <property type="entry name" value="S1_RPS1_repeat_ec2_hs2"/>
    <property type="match status" value="1"/>
</dbReference>
<evidence type="ECO:0000313" key="5">
    <source>
        <dbReference type="EMBL" id="OGD09556.1"/>
    </source>
</evidence>
<evidence type="ECO:0000256" key="3">
    <source>
        <dbReference type="ARBA" id="ARBA00023274"/>
    </source>
</evidence>
<dbReference type="PRINTS" id="PR00681">
    <property type="entry name" value="RIBOSOMALS1"/>
</dbReference>
<feature type="domain" description="S1 motif" evidence="4">
    <location>
        <begin position="122"/>
        <end position="188"/>
    </location>
</feature>
<dbReference type="PROSITE" id="PS50126">
    <property type="entry name" value="S1"/>
    <property type="match status" value="4"/>
</dbReference>
<dbReference type="InterPro" id="IPR003029">
    <property type="entry name" value="S1_domain"/>
</dbReference>
<name>A0A1F4ZUN3_9BACT</name>
<dbReference type="SUPFAM" id="SSF50249">
    <property type="entry name" value="Nucleic acid-binding proteins"/>
    <property type="match status" value="4"/>
</dbReference>
<dbReference type="InterPro" id="IPR035104">
    <property type="entry name" value="Ribosomal_protein_S1-like"/>
</dbReference>
<evidence type="ECO:0000259" key="4">
    <source>
        <dbReference type="PROSITE" id="PS50126"/>
    </source>
</evidence>
<dbReference type="Proteomes" id="UP000176424">
    <property type="component" value="Unassembled WGS sequence"/>
</dbReference>
<sequence length="381" mass="41601">MATKKVSVKTDKVKGSPSTMEELLAVTGYKLHGFKRGEKVKGKVAEVTNKTVYVDIGGKSEAVVSEQEVELARDYFKNLKPGDEVEGMVLVSENDAGQVVLSLRRAAVDNRWSGLEQAMADETELTVKVREVTKGGLLVDLDGVYGFIPSSQVGRELEGDLSEAAGKTLRVKAIEVDRVQNRLVLSEKAVSEAEEIAKRKQALGAVKMGGEYEAIVVGIVPFGVFAELVISPKSKSKVKPEEEIKLEGLIHISELSWEKIDEVNKVVKVGDKIKVQVIGVDEENGKLALSVKRLTGDPWTIVQKKYEVDSKHEGVVTKMAPYGVLVRMERGIEGLIHASKMPADKTFVEGEKVSVFVESVDLDKRRLSLGVVLSAKPVGYK</sequence>
<keyword evidence="2" id="KW-0689">Ribosomal protein</keyword>
<dbReference type="InterPro" id="IPR050437">
    <property type="entry name" value="Ribos_protein_bS1-like"/>
</dbReference>
<dbReference type="GO" id="GO:0003729">
    <property type="term" value="F:mRNA binding"/>
    <property type="evidence" value="ECO:0007669"/>
    <property type="project" value="TreeGrafter"/>
</dbReference>
<dbReference type="GO" id="GO:0003735">
    <property type="term" value="F:structural constituent of ribosome"/>
    <property type="evidence" value="ECO:0007669"/>
    <property type="project" value="TreeGrafter"/>
</dbReference>
<dbReference type="EMBL" id="MEXR01000031">
    <property type="protein sequence ID" value="OGD09556.1"/>
    <property type="molecule type" value="Genomic_DNA"/>
</dbReference>
<dbReference type="SMART" id="SM00316">
    <property type="entry name" value="S1"/>
    <property type="match status" value="4"/>
</dbReference>
<dbReference type="GO" id="GO:0006412">
    <property type="term" value="P:translation"/>
    <property type="evidence" value="ECO:0007669"/>
    <property type="project" value="TreeGrafter"/>
</dbReference>
<evidence type="ECO:0000256" key="2">
    <source>
        <dbReference type="ARBA" id="ARBA00022980"/>
    </source>
</evidence>
<dbReference type="InterPro" id="IPR012340">
    <property type="entry name" value="NA-bd_OB-fold"/>
</dbReference>
<gene>
    <name evidence="5" type="ORF">A2397_04010</name>
</gene>
<feature type="domain" description="S1 motif" evidence="4">
    <location>
        <begin position="204"/>
        <end position="292"/>
    </location>
</feature>
<keyword evidence="3" id="KW-0687">Ribonucleoprotein</keyword>
<dbReference type="Pfam" id="PF00575">
    <property type="entry name" value="S1"/>
    <property type="match status" value="4"/>
</dbReference>
<dbReference type="GO" id="GO:1990904">
    <property type="term" value="C:ribonucleoprotein complex"/>
    <property type="evidence" value="ECO:0007669"/>
    <property type="project" value="UniProtKB-KW"/>
</dbReference>
<organism evidence="5 6">
    <name type="scientific">Candidatus Amesbacteria bacterium RIFOXYB1_FULL_44_23</name>
    <dbReference type="NCBI Taxonomy" id="1797263"/>
    <lineage>
        <taxon>Bacteria</taxon>
        <taxon>Candidatus Amesiibacteriota</taxon>
    </lineage>
</organism>
<protein>
    <recommendedName>
        <fullName evidence="4">S1 motif domain-containing protein</fullName>
    </recommendedName>
</protein>
<accession>A0A1F4ZUN3</accession>
<feature type="domain" description="S1 motif" evidence="4">
    <location>
        <begin position="309"/>
        <end position="372"/>
    </location>
</feature>